<evidence type="ECO:0000256" key="1">
    <source>
        <dbReference type="ARBA" id="ARBA00004811"/>
    </source>
</evidence>
<comment type="subunit">
    <text evidence="7">Monomer.</text>
</comment>
<dbReference type="SUPFAM" id="SSF55205">
    <property type="entry name" value="EPT/RTPC-like"/>
    <property type="match status" value="1"/>
</dbReference>
<comment type="subcellular location">
    <subcellularLocation>
        <location evidence="7">Cytoplasm</location>
    </subcellularLocation>
</comment>
<feature type="binding site" evidence="7">
    <location>
        <position position="172"/>
    </location>
    <ligand>
        <name>3-phosphoshikimate</name>
        <dbReference type="ChEBI" id="CHEBI:145989"/>
    </ligand>
</feature>
<evidence type="ECO:0000256" key="6">
    <source>
        <dbReference type="ARBA" id="ARBA00044633"/>
    </source>
</evidence>
<comment type="function">
    <text evidence="7">Catalyzes the transfer of the enolpyruvyl moiety of phosphoenolpyruvate (PEP) to the 5-hydroxyl of shikimate-3-phosphate (S3P) to produce enolpyruvyl shikimate-3-phosphate and inorganic phosphate.</text>
</comment>
<feature type="binding site" evidence="7">
    <location>
        <position position="24"/>
    </location>
    <ligand>
        <name>3-phosphoshikimate</name>
        <dbReference type="ChEBI" id="CHEBI:145989"/>
    </ligand>
</feature>
<proteinExistence type="inferred from homology"/>
<dbReference type="NCBIfam" id="TIGR01356">
    <property type="entry name" value="aroA"/>
    <property type="match status" value="1"/>
</dbReference>
<dbReference type="EC" id="2.5.1.19" evidence="7"/>
<gene>
    <name evidence="7" type="primary">aroA</name>
    <name evidence="9" type="ORF">A3F84_21510</name>
</gene>
<keyword evidence="5 7" id="KW-0057">Aromatic amino acid biosynthesis</keyword>
<dbReference type="PROSITE" id="PS00885">
    <property type="entry name" value="EPSP_SYNTHASE_2"/>
    <property type="match status" value="1"/>
</dbReference>
<evidence type="ECO:0000256" key="7">
    <source>
        <dbReference type="HAMAP-Rule" id="MF_00210"/>
    </source>
</evidence>
<dbReference type="PANTHER" id="PTHR21090">
    <property type="entry name" value="AROM/DEHYDROQUINATE SYNTHASE"/>
    <property type="match status" value="1"/>
</dbReference>
<dbReference type="GO" id="GO:0003866">
    <property type="term" value="F:3-phosphoshikimate 1-carboxyvinyltransferase activity"/>
    <property type="evidence" value="ECO:0007669"/>
    <property type="project" value="UniProtKB-UniRule"/>
</dbReference>
<dbReference type="GO" id="GO:0009423">
    <property type="term" value="P:chorismate biosynthetic process"/>
    <property type="evidence" value="ECO:0007669"/>
    <property type="project" value="UniProtKB-UniRule"/>
</dbReference>
<dbReference type="PIRSF" id="PIRSF000505">
    <property type="entry name" value="EPSPS"/>
    <property type="match status" value="1"/>
</dbReference>
<dbReference type="Pfam" id="PF00275">
    <property type="entry name" value="EPSP_synthase"/>
    <property type="match status" value="1"/>
</dbReference>
<sequence>MSDALEIRPLSRPVDATVTIPGSKSYTNRALVMSALAEGQSVLRGALFSDDTHTMSDALRRLGVEVAGDEGEARFEVKGCAGRIPASEAELFVGNSGTSARFLTGVAALGRGTYVIDGVARMRERPIQDLLDGLRALGVRSRTRYDNGCPPVIVEAEGIAGGKTRMAGGTSSQYFTSILLAAPYARRDVEVEVAGDLVSKPYLDMTLAGMKDFGVEVWRDGYERFRVCAGQEYRGRVYDVEPDASNASYFFAAAALTGGRVRVQHLNLASAQGDVRFVDALERMGCWVEAGQDFIEVRGPARLKGIDADMNAMPDLAQTLAALAPFAEGPTTIRNVASMRIKETDRIAAVVTELRKLGVQAVELPDGVVIPPAGRILPAAIDTYDDHRMAMSFALVGLKAEGVVINDPGCVSKTFPGYFEKLEELRG</sequence>
<feature type="binding site" evidence="7">
    <location>
        <position position="315"/>
    </location>
    <ligand>
        <name>3-phosphoshikimate</name>
        <dbReference type="ChEBI" id="CHEBI:145989"/>
    </ligand>
</feature>
<feature type="binding site" evidence="7">
    <location>
        <position position="24"/>
    </location>
    <ligand>
        <name>phosphoenolpyruvate</name>
        <dbReference type="ChEBI" id="CHEBI:58702"/>
    </ligand>
</feature>
<dbReference type="InterPro" id="IPR001986">
    <property type="entry name" value="Enolpyruvate_Tfrase_dom"/>
</dbReference>
<dbReference type="CDD" id="cd01556">
    <property type="entry name" value="EPSP_synthase"/>
    <property type="match status" value="1"/>
</dbReference>
<feature type="binding site" evidence="7">
    <location>
        <position position="97"/>
    </location>
    <ligand>
        <name>phosphoenolpyruvate</name>
        <dbReference type="ChEBI" id="CHEBI:58702"/>
    </ligand>
</feature>
<feature type="binding site" evidence="7">
    <location>
        <position position="29"/>
    </location>
    <ligand>
        <name>3-phosphoshikimate</name>
        <dbReference type="ChEBI" id="CHEBI:145989"/>
    </ligand>
</feature>
<evidence type="ECO:0000313" key="9">
    <source>
        <dbReference type="EMBL" id="OGG43307.1"/>
    </source>
</evidence>
<organism evidence="9 10">
    <name type="scientific">Handelsmanbacteria sp. (strain RIFCSPLOWO2_12_FULL_64_10)</name>
    <dbReference type="NCBI Taxonomy" id="1817868"/>
    <lineage>
        <taxon>Bacteria</taxon>
        <taxon>Candidatus Handelsmaniibacteriota</taxon>
    </lineage>
</organism>
<feature type="binding site" evidence="7">
    <location>
        <position position="342"/>
    </location>
    <ligand>
        <name>3-phosphoshikimate</name>
        <dbReference type="ChEBI" id="CHEBI:145989"/>
    </ligand>
</feature>
<dbReference type="InterPro" id="IPR036968">
    <property type="entry name" value="Enolpyruvate_Tfrase_sf"/>
</dbReference>
<comment type="similarity">
    <text evidence="2 7">Belongs to the EPSP synthase family.</text>
</comment>
<evidence type="ECO:0000313" key="10">
    <source>
        <dbReference type="Proteomes" id="UP000178606"/>
    </source>
</evidence>
<reference evidence="9 10" key="1">
    <citation type="journal article" date="2016" name="Nat. Commun.">
        <title>Thousands of microbial genomes shed light on interconnected biogeochemical processes in an aquifer system.</title>
        <authorList>
            <person name="Anantharaman K."/>
            <person name="Brown C.T."/>
            <person name="Hug L.A."/>
            <person name="Sharon I."/>
            <person name="Castelle C.J."/>
            <person name="Probst A.J."/>
            <person name="Thomas B.C."/>
            <person name="Singh A."/>
            <person name="Wilkins M.J."/>
            <person name="Karaoz U."/>
            <person name="Brodie E.L."/>
            <person name="Williams K.H."/>
            <person name="Hubbard S.S."/>
            <person name="Banfield J.F."/>
        </authorList>
    </citation>
    <scope>NUCLEOTIDE SEQUENCE [LARGE SCALE GENOMIC DNA]</scope>
    <source>
        <strain evidence="10">RIFCSPLOWO2_12_FULL_64_10</strain>
    </source>
</reference>
<dbReference type="GO" id="GO:0009073">
    <property type="term" value="P:aromatic amino acid family biosynthetic process"/>
    <property type="evidence" value="ECO:0007669"/>
    <property type="project" value="UniProtKB-KW"/>
</dbReference>
<accession>A0A1F6C3D1</accession>
<feature type="binding site" evidence="7">
    <location>
        <position position="171"/>
    </location>
    <ligand>
        <name>3-phosphoshikimate</name>
        <dbReference type="ChEBI" id="CHEBI:145989"/>
    </ligand>
</feature>
<feature type="binding site" evidence="7">
    <location>
        <position position="346"/>
    </location>
    <ligand>
        <name>phosphoenolpyruvate</name>
        <dbReference type="ChEBI" id="CHEBI:58702"/>
    </ligand>
</feature>
<keyword evidence="4 7" id="KW-0808">Transferase</keyword>
<comment type="catalytic activity">
    <reaction evidence="6">
        <text>3-phosphoshikimate + phosphoenolpyruvate = 5-O-(1-carboxyvinyl)-3-phosphoshikimate + phosphate</text>
        <dbReference type="Rhea" id="RHEA:21256"/>
        <dbReference type="ChEBI" id="CHEBI:43474"/>
        <dbReference type="ChEBI" id="CHEBI:57701"/>
        <dbReference type="ChEBI" id="CHEBI:58702"/>
        <dbReference type="ChEBI" id="CHEBI:145989"/>
        <dbReference type="EC" id="2.5.1.19"/>
    </reaction>
    <physiologicalReaction direction="left-to-right" evidence="6">
        <dbReference type="Rhea" id="RHEA:21257"/>
    </physiologicalReaction>
</comment>
<comment type="caution">
    <text evidence="9">The sequence shown here is derived from an EMBL/GenBank/DDBJ whole genome shotgun (WGS) entry which is preliminary data.</text>
</comment>
<evidence type="ECO:0000256" key="3">
    <source>
        <dbReference type="ARBA" id="ARBA00022605"/>
    </source>
</evidence>
<dbReference type="PROSITE" id="PS00104">
    <property type="entry name" value="EPSP_SYNTHASE_1"/>
    <property type="match status" value="1"/>
</dbReference>
<evidence type="ECO:0000256" key="5">
    <source>
        <dbReference type="ARBA" id="ARBA00023141"/>
    </source>
</evidence>
<dbReference type="GO" id="GO:0005737">
    <property type="term" value="C:cytoplasm"/>
    <property type="evidence" value="ECO:0007669"/>
    <property type="project" value="UniProtKB-SubCell"/>
</dbReference>
<dbReference type="InterPro" id="IPR006264">
    <property type="entry name" value="EPSP_synthase"/>
</dbReference>
<evidence type="ECO:0000259" key="8">
    <source>
        <dbReference type="Pfam" id="PF00275"/>
    </source>
</evidence>
<dbReference type="PANTHER" id="PTHR21090:SF5">
    <property type="entry name" value="PENTAFUNCTIONAL AROM POLYPEPTIDE"/>
    <property type="match status" value="1"/>
</dbReference>
<dbReference type="HAMAP" id="MF_00210">
    <property type="entry name" value="EPSP_synth"/>
    <property type="match status" value="1"/>
</dbReference>
<dbReference type="EMBL" id="MFKF01000439">
    <property type="protein sequence ID" value="OGG43307.1"/>
    <property type="molecule type" value="Genomic_DNA"/>
</dbReference>
<feature type="binding site" evidence="7">
    <location>
        <position position="25"/>
    </location>
    <ligand>
        <name>3-phosphoshikimate</name>
        <dbReference type="ChEBI" id="CHEBI:145989"/>
    </ligand>
</feature>
<comment type="caution">
    <text evidence="7">Lacks conserved residue(s) required for the propagation of feature annotation.</text>
</comment>
<feature type="binding site" evidence="7">
    <location>
        <position position="125"/>
    </location>
    <ligand>
        <name>phosphoenolpyruvate</name>
        <dbReference type="ChEBI" id="CHEBI:58702"/>
    </ligand>
</feature>
<feature type="binding site" evidence="7">
    <location>
        <position position="199"/>
    </location>
    <ligand>
        <name>3-phosphoshikimate</name>
        <dbReference type="ChEBI" id="CHEBI:145989"/>
    </ligand>
</feature>
<feature type="domain" description="Enolpyruvate transferase" evidence="8">
    <location>
        <begin position="12"/>
        <end position="422"/>
    </location>
</feature>
<dbReference type="InterPro" id="IPR023193">
    <property type="entry name" value="EPSP_synthase_CS"/>
</dbReference>
<dbReference type="GO" id="GO:0008652">
    <property type="term" value="P:amino acid biosynthetic process"/>
    <property type="evidence" value="ECO:0007669"/>
    <property type="project" value="UniProtKB-KW"/>
</dbReference>
<dbReference type="Proteomes" id="UP000178606">
    <property type="component" value="Unassembled WGS sequence"/>
</dbReference>
<feature type="binding site" evidence="7">
    <location>
        <position position="413"/>
    </location>
    <ligand>
        <name>phosphoenolpyruvate</name>
        <dbReference type="ChEBI" id="CHEBI:58702"/>
    </ligand>
</feature>
<keyword evidence="7" id="KW-0963">Cytoplasm</keyword>
<dbReference type="UniPathway" id="UPA00053">
    <property type="reaction ID" value="UER00089"/>
</dbReference>
<feature type="active site" description="Proton acceptor" evidence="7">
    <location>
        <position position="315"/>
    </location>
</feature>
<dbReference type="InterPro" id="IPR013792">
    <property type="entry name" value="RNA3'P_cycl/enolpyr_Trfase_a/b"/>
</dbReference>
<dbReference type="AlphaFoldDB" id="A0A1F6C3D1"/>
<protein>
    <recommendedName>
        <fullName evidence="7">3-phosphoshikimate 1-carboxyvinyltransferase</fullName>
        <ecNumber evidence="7">2.5.1.19</ecNumber>
    </recommendedName>
    <alternativeName>
        <fullName evidence="7">5-enolpyruvylshikimate-3-phosphate synthase</fullName>
        <shortName evidence="7">EPSP synthase</shortName>
        <shortName evidence="7">EPSPS</shortName>
    </alternativeName>
</protein>
<dbReference type="Gene3D" id="3.65.10.10">
    <property type="entry name" value="Enolpyruvate transferase domain"/>
    <property type="match status" value="2"/>
</dbReference>
<evidence type="ECO:0000256" key="2">
    <source>
        <dbReference type="ARBA" id="ARBA00009948"/>
    </source>
</evidence>
<keyword evidence="3 7" id="KW-0028">Amino-acid biosynthesis</keyword>
<feature type="binding site" evidence="7">
    <location>
        <position position="173"/>
    </location>
    <ligand>
        <name>3-phosphoshikimate</name>
        <dbReference type="ChEBI" id="CHEBI:145989"/>
    </ligand>
</feature>
<evidence type="ECO:0000256" key="4">
    <source>
        <dbReference type="ARBA" id="ARBA00022679"/>
    </source>
</evidence>
<name>A0A1F6C3D1_HANXR</name>
<feature type="binding site" evidence="7">
    <location>
        <position position="173"/>
    </location>
    <ligand>
        <name>phosphoenolpyruvate</name>
        <dbReference type="ChEBI" id="CHEBI:58702"/>
    </ligand>
</feature>
<comment type="pathway">
    <text evidence="1 7">Metabolic intermediate biosynthesis; chorismate biosynthesis; chorismate from D-erythrose 4-phosphate and phosphoenolpyruvate: step 6/7.</text>
</comment>
<feature type="binding site" evidence="7">
    <location>
        <position position="388"/>
    </location>
    <ligand>
        <name>phosphoenolpyruvate</name>
        <dbReference type="ChEBI" id="CHEBI:58702"/>
    </ligand>
</feature>